<comment type="caution">
    <text evidence="2">The sequence shown here is derived from an EMBL/GenBank/DDBJ whole genome shotgun (WGS) entry which is preliminary data.</text>
</comment>
<name>A0A8J3JA68_9ACTN</name>
<dbReference type="AlphaFoldDB" id="A0A8J3JA68"/>
<evidence type="ECO:0000313" key="2">
    <source>
        <dbReference type="EMBL" id="GID12924.1"/>
    </source>
</evidence>
<gene>
    <name evidence="2" type="ORF">Aru02nite_38130</name>
</gene>
<keyword evidence="3" id="KW-1185">Reference proteome</keyword>
<accession>A0A8J3JA68</accession>
<organism evidence="2 3">
    <name type="scientific">Actinocatenispora rupis</name>
    <dbReference type="NCBI Taxonomy" id="519421"/>
    <lineage>
        <taxon>Bacteria</taxon>
        <taxon>Bacillati</taxon>
        <taxon>Actinomycetota</taxon>
        <taxon>Actinomycetes</taxon>
        <taxon>Micromonosporales</taxon>
        <taxon>Micromonosporaceae</taxon>
        <taxon>Actinocatenispora</taxon>
    </lineage>
</organism>
<evidence type="ECO:0000313" key="3">
    <source>
        <dbReference type="Proteomes" id="UP000612808"/>
    </source>
</evidence>
<dbReference type="EMBL" id="BOMB01000021">
    <property type="protein sequence ID" value="GID12924.1"/>
    <property type="molecule type" value="Genomic_DNA"/>
</dbReference>
<evidence type="ECO:0000256" key="1">
    <source>
        <dbReference type="SAM" id="MobiDB-lite"/>
    </source>
</evidence>
<protein>
    <submittedName>
        <fullName evidence="2">Uncharacterized protein</fullName>
    </submittedName>
</protein>
<reference evidence="2" key="1">
    <citation type="submission" date="2021-01" db="EMBL/GenBank/DDBJ databases">
        <title>Whole genome shotgun sequence of Actinocatenispora rupis NBRC 107355.</title>
        <authorList>
            <person name="Komaki H."/>
            <person name="Tamura T."/>
        </authorList>
    </citation>
    <scope>NUCLEOTIDE SEQUENCE</scope>
    <source>
        <strain evidence="2">NBRC 107355</strain>
    </source>
</reference>
<dbReference type="Proteomes" id="UP000612808">
    <property type="component" value="Unassembled WGS sequence"/>
</dbReference>
<sequence>MPPPPAPPKKSKAPMIILIIVGVLVLCCGGGGAAAYFSKDDTSTSASGDSSSGDSATPTAPTTGDVNSDLDGYHTGDCLTIENGSNDVSEAQCTDPGAYKVLLRVNYTTADSACDSTDATETLTQDGTGTKDDFILCIAKAQ</sequence>
<feature type="compositionally biased region" description="Low complexity" evidence="1">
    <location>
        <begin position="43"/>
        <end position="65"/>
    </location>
</feature>
<proteinExistence type="predicted"/>
<feature type="region of interest" description="Disordered" evidence="1">
    <location>
        <begin position="40"/>
        <end position="70"/>
    </location>
</feature>